<evidence type="ECO:0000256" key="1">
    <source>
        <dbReference type="ARBA" id="ARBA00004123"/>
    </source>
</evidence>
<dbReference type="InterPro" id="IPR036864">
    <property type="entry name" value="Zn2-C6_fun-type_DNA-bd_sf"/>
</dbReference>
<dbReference type="InterPro" id="IPR007219">
    <property type="entry name" value="XnlR_reg_dom"/>
</dbReference>
<dbReference type="Gene3D" id="4.10.240.10">
    <property type="entry name" value="Zn(2)-C6 fungal-type DNA-binding domain"/>
    <property type="match status" value="1"/>
</dbReference>
<dbReference type="GO" id="GO:0000981">
    <property type="term" value="F:DNA-binding transcription factor activity, RNA polymerase II-specific"/>
    <property type="evidence" value="ECO:0007669"/>
    <property type="project" value="InterPro"/>
</dbReference>
<evidence type="ECO:0000256" key="4">
    <source>
        <dbReference type="ARBA" id="ARBA00023163"/>
    </source>
</evidence>
<protein>
    <recommendedName>
        <fullName evidence="6">Zn(2)-C6 fungal-type domain-containing protein</fullName>
    </recommendedName>
</protein>
<keyword evidence="3" id="KW-0805">Transcription regulation</keyword>
<dbReference type="PANTHER" id="PTHR47338">
    <property type="entry name" value="ZN(II)2CYS6 TRANSCRIPTION FACTOR (EUROFUNG)-RELATED"/>
    <property type="match status" value="1"/>
</dbReference>
<dbReference type="Proteomes" id="UP001144673">
    <property type="component" value="Chromosome 5"/>
</dbReference>
<comment type="caution">
    <text evidence="7">The sequence shown here is derived from an EMBL/GenBank/DDBJ whole genome shotgun (WGS) entry which is preliminary data.</text>
</comment>
<dbReference type="PROSITE" id="PS50048">
    <property type="entry name" value="ZN2_CY6_FUNGAL_2"/>
    <property type="match status" value="1"/>
</dbReference>
<dbReference type="PANTHER" id="PTHR47338:SF7">
    <property type="entry name" value="ZN(II)2CYS6 TRANSCRIPTION FACTOR (EUROFUNG)"/>
    <property type="match status" value="1"/>
</dbReference>
<keyword evidence="2" id="KW-0479">Metal-binding</keyword>
<dbReference type="EMBL" id="JAJHUN010000008">
    <property type="protein sequence ID" value="KAJ4153163.1"/>
    <property type="molecule type" value="Genomic_DNA"/>
</dbReference>
<dbReference type="AlphaFoldDB" id="A0A9W8UL82"/>
<dbReference type="InterPro" id="IPR050815">
    <property type="entry name" value="TF_fung"/>
</dbReference>
<dbReference type="GO" id="GO:0006351">
    <property type="term" value="P:DNA-templated transcription"/>
    <property type="evidence" value="ECO:0007669"/>
    <property type="project" value="InterPro"/>
</dbReference>
<dbReference type="GO" id="GO:0008270">
    <property type="term" value="F:zinc ion binding"/>
    <property type="evidence" value="ECO:0007669"/>
    <property type="project" value="InterPro"/>
</dbReference>
<keyword evidence="8" id="KW-1185">Reference proteome</keyword>
<evidence type="ECO:0000313" key="7">
    <source>
        <dbReference type="EMBL" id="KAJ4153163.1"/>
    </source>
</evidence>
<dbReference type="Pfam" id="PF04082">
    <property type="entry name" value="Fungal_trans"/>
    <property type="match status" value="1"/>
</dbReference>
<evidence type="ECO:0000256" key="3">
    <source>
        <dbReference type="ARBA" id="ARBA00023015"/>
    </source>
</evidence>
<dbReference type="CDD" id="cd00067">
    <property type="entry name" value="GAL4"/>
    <property type="match status" value="1"/>
</dbReference>
<comment type="subcellular location">
    <subcellularLocation>
        <location evidence="1">Nucleus</location>
    </subcellularLocation>
</comment>
<dbReference type="GO" id="GO:0005634">
    <property type="term" value="C:nucleus"/>
    <property type="evidence" value="ECO:0007669"/>
    <property type="project" value="UniProtKB-SubCell"/>
</dbReference>
<keyword evidence="4" id="KW-0804">Transcription</keyword>
<reference evidence="7" key="1">
    <citation type="journal article" date="2023" name="Access Microbiol">
        <title>De-novo genome assembly for Akanthomyces muscarius, a biocontrol agent of insect agricultural pests.</title>
        <authorList>
            <person name="Erdos Z."/>
            <person name="Studholme D.J."/>
            <person name="Raymond B."/>
            <person name="Sharma M."/>
        </authorList>
    </citation>
    <scope>NUCLEOTIDE SEQUENCE</scope>
    <source>
        <strain evidence="7">Ve6</strain>
    </source>
</reference>
<dbReference type="InterPro" id="IPR001138">
    <property type="entry name" value="Zn2Cys6_DnaBD"/>
</dbReference>
<dbReference type="PROSITE" id="PS00463">
    <property type="entry name" value="ZN2_CY6_FUNGAL_1"/>
    <property type="match status" value="1"/>
</dbReference>
<proteinExistence type="predicted"/>
<dbReference type="KEGG" id="amus:LMH87_009664"/>
<dbReference type="SMART" id="SM00066">
    <property type="entry name" value="GAL4"/>
    <property type="match status" value="1"/>
</dbReference>
<organism evidence="7 8">
    <name type="scientific">Akanthomyces muscarius</name>
    <name type="common">Entomopathogenic fungus</name>
    <name type="synonym">Lecanicillium muscarium</name>
    <dbReference type="NCBI Taxonomy" id="2231603"/>
    <lineage>
        <taxon>Eukaryota</taxon>
        <taxon>Fungi</taxon>
        <taxon>Dikarya</taxon>
        <taxon>Ascomycota</taxon>
        <taxon>Pezizomycotina</taxon>
        <taxon>Sordariomycetes</taxon>
        <taxon>Hypocreomycetidae</taxon>
        <taxon>Hypocreales</taxon>
        <taxon>Cordycipitaceae</taxon>
        <taxon>Akanthomyces</taxon>
    </lineage>
</organism>
<dbReference type="GO" id="GO:0003677">
    <property type="term" value="F:DNA binding"/>
    <property type="evidence" value="ECO:0007669"/>
    <property type="project" value="InterPro"/>
</dbReference>
<dbReference type="SUPFAM" id="SSF57701">
    <property type="entry name" value="Zn2/Cys6 DNA-binding domain"/>
    <property type="match status" value="1"/>
</dbReference>
<name>A0A9W8UL82_AKAMU</name>
<dbReference type="RefSeq" id="XP_056053821.1">
    <property type="nucleotide sequence ID" value="XM_056196701.1"/>
</dbReference>
<evidence type="ECO:0000256" key="2">
    <source>
        <dbReference type="ARBA" id="ARBA00022723"/>
    </source>
</evidence>
<evidence type="ECO:0000256" key="5">
    <source>
        <dbReference type="ARBA" id="ARBA00023242"/>
    </source>
</evidence>
<dbReference type="CDD" id="cd12148">
    <property type="entry name" value="fungal_TF_MHR"/>
    <property type="match status" value="1"/>
</dbReference>
<accession>A0A9W8UL82</accession>
<sequence length="667" mass="75084">MSDVPGKEKTSIRRTRTGCRTCRNRKVKCDEVKPTCTQCRRGDRHCEWLQVEDTRARPPRRPNATACDACKTKKLKCEGDVFDNSSSELPSGNELQDLVNLYFSSVHHFGFFTFVHQLHFNRLLAKRKAPRELTLVMIANAVRFASEPTKQTLRRADAWADAAIEAVRPRIHQGFGVIQLMTLLLAQHYDLNRGNFTSAWLLGAECTRMMQMMSLQNFDRTYPANLSANARLSPLLTSEALRRVAWSTFYIDTIVDGGRYGFHIVDENAYRLQLPCDETRFLSNETVVGESSLNKISQPLDTASDLAEGAHLGMSAFLLRTAAARRRALHFAFRASHMEKSVDQLSVELTTLEADVKDVIASLPTRFHFNSDNMFLHRDQLTTFILLHVIRHNLFIIIGRAALQIYQRDAAKAELIPPVRQNRISHALPIAGLISEGLKANIAFDPQIGVQAYVALEILLFEPRRLAELDPSVDPQSAALMEAIPHLLTVVRSLAARSEFVKQLHIEAVHRLLRCDCAQLLTQTDLDAFLTKYQPVGQDAAEYDFRDFRWAKLERLRRGAASSKNVALDESLLQYEPGGETAVSSTAPSPRLEALDVSHALDSTLPVQSQVPVSASTAQVDETLPCWWLTEDEVASQPFPFDWPWLLSESGHPQQQTGDPTTFWNQL</sequence>
<evidence type="ECO:0000259" key="6">
    <source>
        <dbReference type="PROSITE" id="PS50048"/>
    </source>
</evidence>
<keyword evidence="5" id="KW-0539">Nucleus</keyword>
<gene>
    <name evidence="7" type="ORF">LMH87_009664</name>
</gene>
<dbReference type="GeneID" id="80896823"/>
<dbReference type="Pfam" id="PF00172">
    <property type="entry name" value="Zn_clus"/>
    <property type="match status" value="1"/>
</dbReference>
<evidence type="ECO:0000313" key="8">
    <source>
        <dbReference type="Proteomes" id="UP001144673"/>
    </source>
</evidence>
<feature type="domain" description="Zn(2)-C6 fungal-type" evidence="6">
    <location>
        <begin position="18"/>
        <end position="48"/>
    </location>
</feature>